<dbReference type="RefSeq" id="XP_023622928.1">
    <property type="nucleotide sequence ID" value="XM_023767160.1"/>
</dbReference>
<sequence length="106" mass="10659">MQFTIVAIAAFVASVSAFPQDASLHSSVVKSCAKGTKVSCCDTKGPNEGLLSNVLGGSCALSNLNIPIAAVGGVSGSQCNQGNTYCCPVNQEGNLNIALACIPVQL</sequence>
<accession>A0A2D3URB8</accession>
<feature type="chain" id="PRO_5013729977" description="Hydrophobin" evidence="1">
    <location>
        <begin position="18"/>
        <end position="106"/>
    </location>
</feature>
<evidence type="ECO:0008006" key="4">
    <source>
        <dbReference type="Google" id="ProtNLM"/>
    </source>
</evidence>
<dbReference type="EMBL" id="FJUY01000002">
    <property type="protein sequence ID" value="CZT16035.1"/>
    <property type="molecule type" value="Genomic_DNA"/>
</dbReference>
<evidence type="ECO:0000256" key="1">
    <source>
        <dbReference type="SAM" id="SignalP"/>
    </source>
</evidence>
<proteinExistence type="predicted"/>
<dbReference type="OrthoDB" id="3648449at2759"/>
<dbReference type="GeneID" id="35597102"/>
<dbReference type="Proteomes" id="UP000225277">
    <property type="component" value="Unassembled WGS sequence"/>
</dbReference>
<dbReference type="AlphaFoldDB" id="A0A2D3URB8"/>
<gene>
    <name evidence="2" type="ORF">RCC_01875</name>
</gene>
<feature type="signal peptide" evidence="1">
    <location>
        <begin position="1"/>
        <end position="17"/>
    </location>
</feature>
<keyword evidence="1" id="KW-0732">Signal</keyword>
<evidence type="ECO:0000313" key="3">
    <source>
        <dbReference type="Proteomes" id="UP000225277"/>
    </source>
</evidence>
<keyword evidence="3" id="KW-1185">Reference proteome</keyword>
<protein>
    <recommendedName>
        <fullName evidence="4">Hydrophobin</fullName>
    </recommendedName>
</protein>
<reference evidence="2 3" key="1">
    <citation type="submission" date="2016-03" db="EMBL/GenBank/DDBJ databases">
        <authorList>
            <person name="Ploux O."/>
        </authorList>
    </citation>
    <scope>NUCLEOTIDE SEQUENCE [LARGE SCALE GENOMIC DNA]</scope>
    <source>
        <strain evidence="2 3">URUG2</strain>
    </source>
</reference>
<organism evidence="2 3">
    <name type="scientific">Ramularia collo-cygni</name>
    <dbReference type="NCBI Taxonomy" id="112498"/>
    <lineage>
        <taxon>Eukaryota</taxon>
        <taxon>Fungi</taxon>
        <taxon>Dikarya</taxon>
        <taxon>Ascomycota</taxon>
        <taxon>Pezizomycotina</taxon>
        <taxon>Dothideomycetes</taxon>
        <taxon>Dothideomycetidae</taxon>
        <taxon>Mycosphaerellales</taxon>
        <taxon>Mycosphaerellaceae</taxon>
        <taxon>Ramularia</taxon>
    </lineage>
</organism>
<evidence type="ECO:0000313" key="2">
    <source>
        <dbReference type="EMBL" id="CZT16035.1"/>
    </source>
</evidence>
<name>A0A2D3URB8_9PEZI</name>